<evidence type="ECO:0000313" key="3">
    <source>
        <dbReference type="Proteomes" id="UP001218208"/>
    </source>
</evidence>
<feature type="transmembrane region" description="Helical" evidence="1">
    <location>
        <begin position="244"/>
        <end position="265"/>
    </location>
</feature>
<evidence type="ECO:0000313" key="2">
    <source>
        <dbReference type="EMBL" id="EKT4092320.1"/>
    </source>
</evidence>
<gene>
    <name evidence="2" type="ORF">QEG23_001826</name>
</gene>
<keyword evidence="1" id="KW-0812">Transmembrane</keyword>
<feature type="transmembrane region" description="Helical" evidence="1">
    <location>
        <begin position="91"/>
        <end position="110"/>
    </location>
</feature>
<protein>
    <submittedName>
        <fullName evidence="2">DUF819 family protein</fullName>
    </submittedName>
</protein>
<evidence type="ECO:0000256" key="1">
    <source>
        <dbReference type="SAM" id="Phobius"/>
    </source>
</evidence>
<sequence>MLLPPIPDCRPAAGTARSARMIQNDIVVFGLIAATLGAVFWTASREQGLWKRFYTFVPALLLCYLIPGIYNTVGLIDGQNTKLYNPIARDILLPAALILLTLAVDIKGILRLGPKLVLMYLGASASIMLGAVVAFLLMRAVHPETVAGDTWAGMAALAGSWIGGGANMLAMREVFDVNATTFGQFAVVDVGVGYVWMAALIFLAGRAAKIDARSGADTSAIDELKERIARFQAEHERIPSLTDLMLIVAVAFGGVGLSHAIGAPLAAWFKTNISWASQFSLDAPFVWVVVLSTTLGLSLSFTRARNLEGAGASRLGSLLLYFLIACIGMQMDLLALLDRPWLFLLGLIWIAVHIVLLWCLGKLLKVPFFYFAIGSQSNIGGPASAPVVAAAFHPALAPVGVLLGTMGYATGTYLAYVVGITLRALAGQG</sequence>
<feature type="transmembrane region" description="Helical" evidence="1">
    <location>
        <begin position="116"/>
        <end position="138"/>
    </location>
</feature>
<organism evidence="2 3">
    <name type="scientific">Stenotrophomonas maltophilia</name>
    <name type="common">Pseudomonas maltophilia</name>
    <name type="synonym">Xanthomonas maltophilia</name>
    <dbReference type="NCBI Taxonomy" id="40324"/>
    <lineage>
        <taxon>Bacteria</taxon>
        <taxon>Pseudomonadati</taxon>
        <taxon>Pseudomonadota</taxon>
        <taxon>Gammaproteobacteria</taxon>
        <taxon>Lysobacterales</taxon>
        <taxon>Lysobacteraceae</taxon>
        <taxon>Stenotrophomonas</taxon>
        <taxon>Stenotrophomonas maltophilia group</taxon>
    </lineage>
</organism>
<name>A0AAI9FUQ3_STEMA</name>
<dbReference type="PANTHER" id="PTHR34289">
    <property type="entry name" value="PROTEIN, PUTATIVE (DUF819)-RELATED"/>
    <property type="match status" value="1"/>
</dbReference>
<reference evidence="2" key="1">
    <citation type="submission" date="2022-07" db="EMBL/GenBank/DDBJ databases">
        <authorList>
            <consortium name="DAFM: The Division of Animal and Food Microbiology"/>
        </authorList>
    </citation>
    <scope>NUCLEOTIDE SEQUENCE</scope>
    <source>
        <strain evidence="2">19MO01SH01-2</strain>
    </source>
</reference>
<dbReference type="Pfam" id="PF05684">
    <property type="entry name" value="DUF819"/>
    <property type="match status" value="1"/>
</dbReference>
<feature type="transmembrane region" description="Helical" evidence="1">
    <location>
        <begin position="26"/>
        <end position="43"/>
    </location>
</feature>
<keyword evidence="1" id="KW-1133">Transmembrane helix</keyword>
<feature type="transmembrane region" description="Helical" evidence="1">
    <location>
        <begin position="182"/>
        <end position="204"/>
    </location>
</feature>
<accession>A0AAI9FUQ3</accession>
<feature type="transmembrane region" description="Helical" evidence="1">
    <location>
        <begin position="285"/>
        <end position="303"/>
    </location>
</feature>
<dbReference type="PANTHER" id="PTHR34289:SF8">
    <property type="entry name" value="DUF819 DOMAIN-CONTAINING PROTEIN"/>
    <property type="match status" value="1"/>
</dbReference>
<dbReference type="InterPro" id="IPR008537">
    <property type="entry name" value="DUF819"/>
</dbReference>
<dbReference type="Proteomes" id="UP001218208">
    <property type="component" value="Unassembled WGS sequence"/>
</dbReference>
<dbReference type="AlphaFoldDB" id="A0AAI9FUQ3"/>
<feature type="transmembrane region" description="Helical" evidence="1">
    <location>
        <begin position="315"/>
        <end position="335"/>
    </location>
</feature>
<feature type="transmembrane region" description="Helical" evidence="1">
    <location>
        <begin position="150"/>
        <end position="170"/>
    </location>
</feature>
<proteinExistence type="predicted"/>
<feature type="transmembrane region" description="Helical" evidence="1">
    <location>
        <begin position="49"/>
        <end position="70"/>
    </location>
</feature>
<feature type="transmembrane region" description="Helical" evidence="1">
    <location>
        <begin position="341"/>
        <end position="360"/>
    </location>
</feature>
<comment type="caution">
    <text evidence="2">The sequence shown here is derived from an EMBL/GenBank/DDBJ whole genome shotgun (WGS) entry which is preliminary data.</text>
</comment>
<dbReference type="EMBL" id="ABLOJW010000008">
    <property type="protein sequence ID" value="EKT4092320.1"/>
    <property type="molecule type" value="Genomic_DNA"/>
</dbReference>
<keyword evidence="1" id="KW-0472">Membrane</keyword>